<dbReference type="PhylomeDB" id="Q1AWX5"/>
<dbReference type="InterPro" id="IPR042003">
    <property type="entry name" value="Sortase_E"/>
</dbReference>
<dbReference type="SUPFAM" id="SSF63817">
    <property type="entry name" value="Sortase"/>
    <property type="match status" value="1"/>
</dbReference>
<evidence type="ECO:0000313" key="4">
    <source>
        <dbReference type="Proteomes" id="UP000006637"/>
    </source>
</evidence>
<dbReference type="Proteomes" id="UP000006637">
    <property type="component" value="Chromosome"/>
</dbReference>
<dbReference type="eggNOG" id="COG3764">
    <property type="taxonomic scope" value="Bacteria"/>
</dbReference>
<keyword evidence="4" id="KW-1185">Reference proteome</keyword>
<evidence type="ECO:0000313" key="3">
    <source>
        <dbReference type="EMBL" id="ABG04103.1"/>
    </source>
</evidence>
<dbReference type="HOGENOM" id="CLU_108927_0_0_11"/>
<name>Q1AWX5_RUBXD</name>
<keyword evidence="1" id="KW-0378">Hydrolase</keyword>
<dbReference type="STRING" id="266117.Rxyl_1137"/>
<feature type="active site" description="Acyl-thioester intermediate" evidence="2">
    <location>
        <position position="201"/>
    </location>
</feature>
<dbReference type="AlphaFoldDB" id="Q1AWX5"/>
<dbReference type="GO" id="GO:0016787">
    <property type="term" value="F:hydrolase activity"/>
    <property type="evidence" value="ECO:0007669"/>
    <property type="project" value="UniProtKB-KW"/>
</dbReference>
<dbReference type="InterPro" id="IPR005754">
    <property type="entry name" value="Sortase"/>
</dbReference>
<dbReference type="InterPro" id="IPR023365">
    <property type="entry name" value="Sortase_dom-sf"/>
</dbReference>
<gene>
    <name evidence="3" type="ordered locus">Rxyl_1137</name>
</gene>
<proteinExistence type="predicted"/>
<accession>Q1AWX5</accession>
<dbReference type="NCBIfam" id="TIGR01076">
    <property type="entry name" value="sortase_fam"/>
    <property type="match status" value="1"/>
</dbReference>
<evidence type="ECO:0000256" key="1">
    <source>
        <dbReference type="ARBA" id="ARBA00022801"/>
    </source>
</evidence>
<dbReference type="Gene3D" id="2.40.260.10">
    <property type="entry name" value="Sortase"/>
    <property type="match status" value="1"/>
</dbReference>
<organism evidence="3 4">
    <name type="scientific">Rubrobacter xylanophilus (strain DSM 9941 / JCM 11954 / NBRC 16129 / PRD-1)</name>
    <dbReference type="NCBI Taxonomy" id="266117"/>
    <lineage>
        <taxon>Bacteria</taxon>
        <taxon>Bacillati</taxon>
        <taxon>Actinomycetota</taxon>
        <taxon>Rubrobacteria</taxon>
        <taxon>Rubrobacterales</taxon>
        <taxon>Rubrobacteraceae</taxon>
        <taxon>Rubrobacter</taxon>
    </lineage>
</organism>
<evidence type="ECO:0000256" key="2">
    <source>
        <dbReference type="PIRSR" id="PIRSR605754-1"/>
    </source>
</evidence>
<dbReference type="CDD" id="cd05830">
    <property type="entry name" value="Sortase_E"/>
    <property type="match status" value="1"/>
</dbReference>
<sequence length="217" mass="23946">MGLRMGRLANIVLNVMSLVLVVAGLALVSTFFFGSPVPSPVTGGRAADAQNFEVPVLTKNAAPASAERQREPEVRVPEDRTIRITVPKMARVRDAVVPYTTGNDEEALRNHVGIHLKGTGFPWEPGANVYIAGHRLGYPNTPSFLAFFDLNKLRKGDEIILTDSLGRRYVYRVFRVLVVDPTDIYVTRPVEGKSVVTLQTCTLPDYSQRLIVQAEKV</sequence>
<dbReference type="Pfam" id="PF04203">
    <property type="entry name" value="Sortase"/>
    <property type="match status" value="1"/>
</dbReference>
<dbReference type="KEGG" id="rxy:Rxyl_1137"/>
<dbReference type="EMBL" id="CP000386">
    <property type="protein sequence ID" value="ABG04103.1"/>
    <property type="molecule type" value="Genomic_DNA"/>
</dbReference>
<feature type="active site" description="Proton donor/acceptor" evidence="2">
    <location>
        <position position="134"/>
    </location>
</feature>
<protein>
    <submittedName>
        <fullName evidence="3">Peptidase C60, sortase A and B</fullName>
    </submittedName>
</protein>
<reference evidence="3 4" key="1">
    <citation type="submission" date="2006-06" db="EMBL/GenBank/DDBJ databases">
        <title>Complete sequence of Rubrobacter xylanophilus DSM 9941.</title>
        <authorList>
            <consortium name="US DOE Joint Genome Institute"/>
            <person name="Copeland A."/>
            <person name="Lucas S."/>
            <person name="Lapidus A."/>
            <person name="Barry K."/>
            <person name="Detter J.C."/>
            <person name="Glavina del Rio T."/>
            <person name="Hammon N."/>
            <person name="Israni S."/>
            <person name="Dalin E."/>
            <person name="Tice H."/>
            <person name="Pitluck S."/>
            <person name="Munk A.C."/>
            <person name="Brettin T."/>
            <person name="Bruce D."/>
            <person name="Han C."/>
            <person name="Tapia R."/>
            <person name="Gilna P."/>
            <person name="Schmutz J."/>
            <person name="Larimer F."/>
            <person name="Land M."/>
            <person name="Hauser L."/>
            <person name="Kyrpides N."/>
            <person name="Lykidis A."/>
            <person name="da Costa M.S."/>
            <person name="Rainey F.A."/>
            <person name="Empadinhas N."/>
            <person name="Jolivet E."/>
            <person name="Battista J.R."/>
            <person name="Richardson P."/>
        </authorList>
    </citation>
    <scope>NUCLEOTIDE SEQUENCE [LARGE SCALE GENOMIC DNA]</scope>
    <source>
        <strain evidence="4">DSM 9941 / NBRC 16129 / PRD-1</strain>
    </source>
</reference>